<dbReference type="AlphaFoldDB" id="A0A2M7JAZ7"/>
<dbReference type="EMBL" id="PFIC01000203">
    <property type="protein sequence ID" value="PIX16561.1"/>
    <property type="molecule type" value="Genomic_DNA"/>
</dbReference>
<reference evidence="3" key="1">
    <citation type="submission" date="2017-09" db="EMBL/GenBank/DDBJ databases">
        <title>Depth-based differentiation of microbial function through sediment-hosted aquifers and enrichment of novel symbionts in the deep terrestrial subsurface.</title>
        <authorList>
            <person name="Probst A.J."/>
            <person name="Ladd B."/>
            <person name="Jarett J.K."/>
            <person name="Geller-Mcgrath D.E."/>
            <person name="Sieber C.M.K."/>
            <person name="Emerson J.B."/>
            <person name="Anantharaman K."/>
            <person name="Thomas B.C."/>
            <person name="Malmstrom R."/>
            <person name="Stieglmeier M."/>
            <person name="Klingl A."/>
            <person name="Woyke T."/>
            <person name="Ryan C.M."/>
            <person name="Banfield J.F."/>
        </authorList>
    </citation>
    <scope>NUCLEOTIDE SEQUENCE [LARGE SCALE GENOMIC DNA]</scope>
</reference>
<dbReference type="Proteomes" id="UP000229297">
    <property type="component" value="Unassembled WGS sequence"/>
</dbReference>
<evidence type="ECO:0000313" key="2">
    <source>
        <dbReference type="EMBL" id="PIX16561.1"/>
    </source>
</evidence>
<dbReference type="SUPFAM" id="SSF103473">
    <property type="entry name" value="MFS general substrate transporter"/>
    <property type="match status" value="1"/>
</dbReference>
<sequence>MVFIMPVVIIMAIAQTQKTFWDMFVVISCIVGFIGVCIWVCLTETQEDKKREKEKVLHPFKSTIETLKSKGREKREAIVIICSFIIAWIIYDMMLTKRFSGLKKTLHVPGGYSPYEGFLIILISFFVFVLLSKIYDGISWLFNKIKQDKGVKEYE</sequence>
<feature type="transmembrane region" description="Helical" evidence="1">
    <location>
        <begin position="115"/>
        <end position="135"/>
    </location>
</feature>
<comment type="caution">
    <text evidence="2">The sequence shown here is derived from an EMBL/GenBank/DDBJ whole genome shotgun (WGS) entry which is preliminary data.</text>
</comment>
<dbReference type="InterPro" id="IPR036259">
    <property type="entry name" value="MFS_trans_sf"/>
</dbReference>
<keyword evidence="1" id="KW-1133">Transmembrane helix</keyword>
<organism evidence="2 3">
    <name type="scientific">Candidatus Desantisbacteria bacterium CG_4_8_14_3_um_filter_40_12</name>
    <dbReference type="NCBI Taxonomy" id="1974545"/>
    <lineage>
        <taxon>Bacteria</taxon>
        <taxon>Candidatus Desantisiibacteriota</taxon>
    </lineage>
</organism>
<keyword evidence="1" id="KW-0812">Transmembrane</keyword>
<keyword evidence="1" id="KW-0472">Membrane</keyword>
<evidence type="ECO:0000313" key="3">
    <source>
        <dbReference type="Proteomes" id="UP000229297"/>
    </source>
</evidence>
<accession>A0A2M7JAZ7</accession>
<feature type="transmembrane region" description="Helical" evidence="1">
    <location>
        <begin position="77"/>
        <end position="95"/>
    </location>
</feature>
<gene>
    <name evidence="2" type="ORF">COZ71_07420</name>
</gene>
<protein>
    <submittedName>
        <fullName evidence="2">Uncharacterized protein</fullName>
    </submittedName>
</protein>
<evidence type="ECO:0000256" key="1">
    <source>
        <dbReference type="SAM" id="Phobius"/>
    </source>
</evidence>
<name>A0A2M7JAZ7_9BACT</name>
<feature type="transmembrane region" description="Helical" evidence="1">
    <location>
        <begin position="24"/>
        <end position="42"/>
    </location>
</feature>
<proteinExistence type="predicted"/>